<evidence type="ECO:0000313" key="1">
    <source>
        <dbReference type="EMBL" id="GBP90015.1"/>
    </source>
</evidence>
<dbReference type="AlphaFoldDB" id="A0A4C1ZTQ2"/>
<accession>A0A4C1ZTQ2</accession>
<sequence>MITRRSGTWVSTIYGPDLRAIPIEGLGYIKKTATVLFYFEALQNIYYAEDLLRTGVGGAKTELFINDKTFSEEVITETVLRLSRKFSQTAQEADRS</sequence>
<keyword evidence="2" id="KW-1185">Reference proteome</keyword>
<reference evidence="1 2" key="1">
    <citation type="journal article" date="2019" name="Commun. Biol.">
        <title>The bagworm genome reveals a unique fibroin gene that provides high tensile strength.</title>
        <authorList>
            <person name="Kono N."/>
            <person name="Nakamura H."/>
            <person name="Ohtoshi R."/>
            <person name="Tomita M."/>
            <person name="Numata K."/>
            <person name="Arakawa K."/>
        </authorList>
    </citation>
    <scope>NUCLEOTIDE SEQUENCE [LARGE SCALE GENOMIC DNA]</scope>
</reference>
<name>A0A4C1ZTQ2_EUMVA</name>
<protein>
    <submittedName>
        <fullName evidence="1">Uncharacterized protein</fullName>
    </submittedName>
</protein>
<comment type="caution">
    <text evidence="1">The sequence shown here is derived from an EMBL/GenBank/DDBJ whole genome shotgun (WGS) entry which is preliminary data.</text>
</comment>
<dbReference type="EMBL" id="BGZK01002049">
    <property type="protein sequence ID" value="GBP90015.1"/>
    <property type="molecule type" value="Genomic_DNA"/>
</dbReference>
<proteinExistence type="predicted"/>
<gene>
    <name evidence="1" type="ORF">EVAR_38921_1</name>
</gene>
<dbReference type="Proteomes" id="UP000299102">
    <property type="component" value="Unassembled WGS sequence"/>
</dbReference>
<evidence type="ECO:0000313" key="2">
    <source>
        <dbReference type="Proteomes" id="UP000299102"/>
    </source>
</evidence>
<organism evidence="1 2">
    <name type="scientific">Eumeta variegata</name>
    <name type="common">Bagworm moth</name>
    <name type="synonym">Eumeta japonica</name>
    <dbReference type="NCBI Taxonomy" id="151549"/>
    <lineage>
        <taxon>Eukaryota</taxon>
        <taxon>Metazoa</taxon>
        <taxon>Ecdysozoa</taxon>
        <taxon>Arthropoda</taxon>
        <taxon>Hexapoda</taxon>
        <taxon>Insecta</taxon>
        <taxon>Pterygota</taxon>
        <taxon>Neoptera</taxon>
        <taxon>Endopterygota</taxon>
        <taxon>Lepidoptera</taxon>
        <taxon>Glossata</taxon>
        <taxon>Ditrysia</taxon>
        <taxon>Tineoidea</taxon>
        <taxon>Psychidae</taxon>
        <taxon>Oiketicinae</taxon>
        <taxon>Eumeta</taxon>
    </lineage>
</organism>